<dbReference type="EMBL" id="SOHE01000069">
    <property type="protein sequence ID" value="TFD46984.1"/>
    <property type="molecule type" value="Genomic_DNA"/>
</dbReference>
<dbReference type="OrthoDB" id="3423180at2"/>
<gene>
    <name evidence="2" type="ORF">E3T55_16590</name>
</gene>
<accession>A0A4R8ZUZ6</accession>
<protein>
    <submittedName>
        <fullName evidence="2">SCO1664 family protein</fullName>
    </submittedName>
</protein>
<feature type="region of interest" description="Disordered" evidence="1">
    <location>
        <begin position="1"/>
        <end position="22"/>
    </location>
</feature>
<organism evidence="2 3">
    <name type="scientific">Cryobacterium frigoriphilum</name>
    <dbReference type="NCBI Taxonomy" id="1259150"/>
    <lineage>
        <taxon>Bacteria</taxon>
        <taxon>Bacillati</taxon>
        <taxon>Actinomycetota</taxon>
        <taxon>Actinomycetes</taxon>
        <taxon>Micrococcales</taxon>
        <taxon>Microbacteriaceae</taxon>
        <taxon>Cryobacterium</taxon>
    </lineage>
</organism>
<comment type="caution">
    <text evidence="2">The sequence shown here is derived from an EMBL/GenBank/DDBJ whole genome shotgun (WGS) entry which is preliminary data.</text>
</comment>
<dbReference type="NCBIfam" id="TIGR03843">
    <property type="entry name" value="SCO1664 family protein"/>
    <property type="match status" value="1"/>
</dbReference>
<dbReference type="InterPro" id="IPR022292">
    <property type="entry name" value="CHP03843"/>
</dbReference>
<dbReference type="Proteomes" id="UP000297447">
    <property type="component" value="Unassembled WGS sequence"/>
</dbReference>
<proteinExistence type="predicted"/>
<evidence type="ECO:0000313" key="2">
    <source>
        <dbReference type="EMBL" id="TFD46984.1"/>
    </source>
</evidence>
<name>A0A4R8ZUZ6_9MICO</name>
<evidence type="ECO:0000313" key="3">
    <source>
        <dbReference type="Proteomes" id="UP000297447"/>
    </source>
</evidence>
<keyword evidence="3" id="KW-1185">Reference proteome</keyword>
<dbReference type="RefSeq" id="WP_134520660.1">
    <property type="nucleotide sequence ID" value="NZ_SOHE01000069.1"/>
</dbReference>
<sequence length="272" mass="29503">MTTDAAVPASDAERNGIEPSGIEPSGEIELTGRIRTASNATFLGSICGVTVVYKPIAGEHPLWDFPDGNLAGRESAAYQVSEALGWNIVPRTWLREGPMGLGMVQLWQHVDAEQAAVALVEANSLPEAGWRHVFDGVDENDRAVSLIHEDSAALRRMAVFDIIVNNADRKGDHILAMPNGHRHGVDHGLTFHTEHKLRTVLWGWIGADLSADELAGVDRISTRLCEELGDTLAGLLTPAELGALAERCDRLRAEGWFPAPQGEMPAVPWPLF</sequence>
<reference evidence="2 3" key="1">
    <citation type="submission" date="2019-03" db="EMBL/GenBank/DDBJ databases">
        <title>Genomics of glacier-inhabiting Cryobacterium strains.</title>
        <authorList>
            <person name="Liu Q."/>
            <person name="Xin Y.-H."/>
        </authorList>
    </citation>
    <scope>NUCLEOTIDE SEQUENCE [LARGE SCALE GENOMIC DNA]</scope>
    <source>
        <strain evidence="2 3">Hh14</strain>
    </source>
</reference>
<evidence type="ECO:0000256" key="1">
    <source>
        <dbReference type="SAM" id="MobiDB-lite"/>
    </source>
</evidence>
<dbReference type="AlphaFoldDB" id="A0A4R8ZUZ6"/>